<feature type="transmembrane region" description="Helical" evidence="5">
    <location>
        <begin position="393"/>
        <end position="412"/>
    </location>
</feature>
<feature type="transmembrane region" description="Helical" evidence="5">
    <location>
        <begin position="308"/>
        <end position="328"/>
    </location>
</feature>
<feature type="transmembrane region" description="Helical" evidence="5">
    <location>
        <begin position="452"/>
        <end position="473"/>
    </location>
</feature>
<evidence type="ECO:0000256" key="5">
    <source>
        <dbReference type="SAM" id="Phobius"/>
    </source>
</evidence>
<name>A0A921Z9M6_MANSE</name>
<sequence length="558" mass="63038">MSILGTIHEDVTSDVLGKIGSWQWLVTFVSSTFMLSTMFNHYEDIFLMEPYGVVCVPSQHSEVINKSLCFISLKSDESLLQCNKWNVHLLWLIWLKKTWLVFCDHKLKLLTTALISRFGLVFGFIIYGLISDSFGRKTAIKINIYSDLGMGLLITFCDSEGWFRLLVFLKSLFYSANFYMGLLIVCEIASNRWRSRLSMIVIAPRLLASVCMVPLGNHALNSETYNFVSSILCIVYIILLRWTPESPQWLLFNRRVELAEKILLDAAKRNGIKLCDDFKIRPINHRVYNSIDESATCVGVLSTHNTRVIVLVICVFWLLYYFSWSSLYVRVYSEKNTSQLLIKTFCFIGTLGCLTAILSAKLTLRCLLLGHVLVAGVCTCGVIFFSKGFLHDILSAFAIGSGVIGQTLLLNITPRLFAINIRTTILGCCHAAGQLGSMISYIFFMFHPLTDITSMAVHIVVTLGLAGLCLALLDVDGRELPDVIEDMDYFSELSKPLRWVSQKTSSPSIEEVEIRVYSFGSAGRSLSTPSNLVEREPAQPIGYLKLWPRFVKCMRRTH</sequence>
<comment type="caution">
    <text evidence="6">The sequence shown here is derived from an EMBL/GenBank/DDBJ whole genome shotgun (WGS) entry which is preliminary data.</text>
</comment>
<reference evidence="6" key="2">
    <citation type="submission" date="2020-12" db="EMBL/GenBank/DDBJ databases">
        <authorList>
            <person name="Kanost M."/>
        </authorList>
    </citation>
    <scope>NUCLEOTIDE SEQUENCE</scope>
</reference>
<comment type="subcellular location">
    <subcellularLocation>
        <location evidence="1">Membrane</location>
        <topology evidence="1">Multi-pass membrane protein</topology>
    </subcellularLocation>
</comment>
<feature type="transmembrane region" description="Helical" evidence="5">
    <location>
        <begin position="22"/>
        <end position="39"/>
    </location>
</feature>
<evidence type="ECO:0000313" key="7">
    <source>
        <dbReference type="Proteomes" id="UP000791440"/>
    </source>
</evidence>
<keyword evidence="7" id="KW-1185">Reference proteome</keyword>
<dbReference type="GO" id="GO:0022857">
    <property type="term" value="F:transmembrane transporter activity"/>
    <property type="evidence" value="ECO:0007669"/>
    <property type="project" value="InterPro"/>
</dbReference>
<evidence type="ECO:0000256" key="4">
    <source>
        <dbReference type="ARBA" id="ARBA00023136"/>
    </source>
</evidence>
<feature type="transmembrane region" description="Helical" evidence="5">
    <location>
        <begin position="197"/>
        <end position="215"/>
    </location>
</feature>
<evidence type="ECO:0000256" key="2">
    <source>
        <dbReference type="ARBA" id="ARBA00022692"/>
    </source>
</evidence>
<dbReference type="AlphaFoldDB" id="A0A921Z9M6"/>
<accession>A0A921Z9M6</accession>
<dbReference type="EMBL" id="JH668444">
    <property type="protein sequence ID" value="KAG6453430.1"/>
    <property type="molecule type" value="Genomic_DNA"/>
</dbReference>
<dbReference type="Gene3D" id="1.20.1250.20">
    <property type="entry name" value="MFS general substrate transporter like domains"/>
    <property type="match status" value="1"/>
</dbReference>
<keyword evidence="4 5" id="KW-0472">Membrane</keyword>
<reference evidence="6" key="1">
    <citation type="journal article" date="2016" name="Insect Biochem. Mol. Biol.">
        <title>Multifaceted biological insights from a draft genome sequence of the tobacco hornworm moth, Manduca sexta.</title>
        <authorList>
            <person name="Kanost M.R."/>
            <person name="Arrese E.L."/>
            <person name="Cao X."/>
            <person name="Chen Y.R."/>
            <person name="Chellapilla S."/>
            <person name="Goldsmith M.R."/>
            <person name="Grosse-Wilde E."/>
            <person name="Heckel D.G."/>
            <person name="Herndon N."/>
            <person name="Jiang H."/>
            <person name="Papanicolaou A."/>
            <person name="Qu J."/>
            <person name="Soulages J.L."/>
            <person name="Vogel H."/>
            <person name="Walters J."/>
            <person name="Waterhouse R.M."/>
            <person name="Ahn S.J."/>
            <person name="Almeida F.C."/>
            <person name="An C."/>
            <person name="Aqrawi P."/>
            <person name="Bretschneider A."/>
            <person name="Bryant W.B."/>
            <person name="Bucks S."/>
            <person name="Chao H."/>
            <person name="Chevignon G."/>
            <person name="Christen J.M."/>
            <person name="Clarke D.F."/>
            <person name="Dittmer N.T."/>
            <person name="Ferguson L.C.F."/>
            <person name="Garavelou S."/>
            <person name="Gordon K.H.J."/>
            <person name="Gunaratna R.T."/>
            <person name="Han Y."/>
            <person name="Hauser F."/>
            <person name="He Y."/>
            <person name="Heidel-Fischer H."/>
            <person name="Hirsh A."/>
            <person name="Hu Y."/>
            <person name="Jiang H."/>
            <person name="Kalra D."/>
            <person name="Klinner C."/>
            <person name="Konig C."/>
            <person name="Kovar C."/>
            <person name="Kroll A.R."/>
            <person name="Kuwar S.S."/>
            <person name="Lee S.L."/>
            <person name="Lehman R."/>
            <person name="Li K."/>
            <person name="Li Z."/>
            <person name="Liang H."/>
            <person name="Lovelace S."/>
            <person name="Lu Z."/>
            <person name="Mansfield J.H."/>
            <person name="McCulloch K.J."/>
            <person name="Mathew T."/>
            <person name="Morton B."/>
            <person name="Muzny D.M."/>
            <person name="Neunemann D."/>
            <person name="Ongeri F."/>
            <person name="Pauchet Y."/>
            <person name="Pu L.L."/>
            <person name="Pyrousis I."/>
            <person name="Rao X.J."/>
            <person name="Redding A."/>
            <person name="Roesel C."/>
            <person name="Sanchez-Gracia A."/>
            <person name="Schaack S."/>
            <person name="Shukla A."/>
            <person name="Tetreau G."/>
            <person name="Wang Y."/>
            <person name="Xiong G.H."/>
            <person name="Traut W."/>
            <person name="Walsh T.K."/>
            <person name="Worley K.C."/>
            <person name="Wu D."/>
            <person name="Wu W."/>
            <person name="Wu Y.Q."/>
            <person name="Zhang X."/>
            <person name="Zou Z."/>
            <person name="Zucker H."/>
            <person name="Briscoe A.D."/>
            <person name="Burmester T."/>
            <person name="Clem R.J."/>
            <person name="Feyereisen R."/>
            <person name="Grimmelikhuijzen C.J.P."/>
            <person name="Hamodrakas S.J."/>
            <person name="Hansson B.S."/>
            <person name="Huguet E."/>
            <person name="Jermiin L.S."/>
            <person name="Lan Q."/>
            <person name="Lehman H.K."/>
            <person name="Lorenzen M."/>
            <person name="Merzendorfer H."/>
            <person name="Michalopoulos I."/>
            <person name="Morton D.B."/>
            <person name="Muthukrishnan S."/>
            <person name="Oakeshott J.G."/>
            <person name="Palmer W."/>
            <person name="Park Y."/>
            <person name="Passarelli A.L."/>
            <person name="Rozas J."/>
            <person name="Schwartz L.M."/>
            <person name="Smith W."/>
            <person name="Southgate A."/>
            <person name="Vilcinskas A."/>
            <person name="Vogt R."/>
            <person name="Wang P."/>
            <person name="Werren J."/>
            <person name="Yu X.Q."/>
            <person name="Zhou J.J."/>
            <person name="Brown S.J."/>
            <person name="Scherer S.E."/>
            <person name="Richards S."/>
            <person name="Blissard G.W."/>
        </authorList>
    </citation>
    <scope>NUCLEOTIDE SEQUENCE</scope>
</reference>
<dbReference type="Proteomes" id="UP000791440">
    <property type="component" value="Unassembled WGS sequence"/>
</dbReference>
<keyword evidence="3 5" id="KW-1133">Transmembrane helix</keyword>
<feature type="transmembrane region" description="Helical" evidence="5">
    <location>
        <begin position="367"/>
        <end position="387"/>
    </location>
</feature>
<dbReference type="GO" id="GO:0016020">
    <property type="term" value="C:membrane"/>
    <property type="evidence" value="ECO:0007669"/>
    <property type="project" value="UniProtKB-SubCell"/>
</dbReference>
<keyword evidence="2 5" id="KW-0812">Transmembrane</keyword>
<feature type="transmembrane region" description="Helical" evidence="5">
    <location>
        <begin position="162"/>
        <end position="185"/>
    </location>
</feature>
<dbReference type="InterPro" id="IPR036259">
    <property type="entry name" value="MFS_trans_sf"/>
</dbReference>
<evidence type="ECO:0000256" key="3">
    <source>
        <dbReference type="ARBA" id="ARBA00022989"/>
    </source>
</evidence>
<feature type="transmembrane region" description="Helical" evidence="5">
    <location>
        <begin position="340"/>
        <end position="360"/>
    </location>
</feature>
<evidence type="ECO:0000313" key="6">
    <source>
        <dbReference type="EMBL" id="KAG6453430.1"/>
    </source>
</evidence>
<dbReference type="InterPro" id="IPR011701">
    <property type="entry name" value="MFS"/>
</dbReference>
<feature type="transmembrane region" description="Helical" evidence="5">
    <location>
        <begin position="424"/>
        <end position="446"/>
    </location>
</feature>
<evidence type="ECO:0000256" key="1">
    <source>
        <dbReference type="ARBA" id="ARBA00004141"/>
    </source>
</evidence>
<organism evidence="6 7">
    <name type="scientific">Manduca sexta</name>
    <name type="common">Tobacco hawkmoth</name>
    <name type="synonym">Tobacco hornworm</name>
    <dbReference type="NCBI Taxonomy" id="7130"/>
    <lineage>
        <taxon>Eukaryota</taxon>
        <taxon>Metazoa</taxon>
        <taxon>Ecdysozoa</taxon>
        <taxon>Arthropoda</taxon>
        <taxon>Hexapoda</taxon>
        <taxon>Insecta</taxon>
        <taxon>Pterygota</taxon>
        <taxon>Neoptera</taxon>
        <taxon>Endopterygota</taxon>
        <taxon>Lepidoptera</taxon>
        <taxon>Glossata</taxon>
        <taxon>Ditrysia</taxon>
        <taxon>Bombycoidea</taxon>
        <taxon>Sphingidae</taxon>
        <taxon>Sphinginae</taxon>
        <taxon>Sphingini</taxon>
        <taxon>Manduca</taxon>
    </lineage>
</organism>
<proteinExistence type="predicted"/>
<dbReference type="Pfam" id="PF07690">
    <property type="entry name" value="MFS_1"/>
    <property type="match status" value="1"/>
</dbReference>
<dbReference type="SUPFAM" id="SSF103473">
    <property type="entry name" value="MFS general substrate transporter"/>
    <property type="match status" value="1"/>
</dbReference>
<gene>
    <name evidence="6" type="ORF">O3G_MSEX008152</name>
</gene>
<feature type="transmembrane region" description="Helical" evidence="5">
    <location>
        <begin position="227"/>
        <end position="244"/>
    </location>
</feature>
<dbReference type="PANTHER" id="PTHR24064">
    <property type="entry name" value="SOLUTE CARRIER FAMILY 22 MEMBER"/>
    <property type="match status" value="1"/>
</dbReference>
<protein>
    <submittedName>
        <fullName evidence="6">Uncharacterized protein</fullName>
    </submittedName>
</protein>
<feature type="transmembrane region" description="Helical" evidence="5">
    <location>
        <begin position="109"/>
        <end position="130"/>
    </location>
</feature>